<evidence type="ECO:0000259" key="2">
    <source>
        <dbReference type="Pfam" id="PF19026"/>
    </source>
</evidence>
<dbReference type="CTD" id="25764"/>
<dbReference type="GO" id="GO:0050821">
    <property type="term" value="P:protein stabilization"/>
    <property type="evidence" value="ECO:0000318"/>
    <property type="project" value="GO_Central"/>
</dbReference>
<dbReference type="AlphaFoldDB" id="A0A7M7RBW8"/>
<dbReference type="InterPro" id="IPR044034">
    <property type="entry name" value="NAC-like_UBA"/>
</dbReference>
<dbReference type="OMA" id="IIGDRRN"/>
<evidence type="ECO:0000256" key="1">
    <source>
        <dbReference type="SAM" id="Coils"/>
    </source>
</evidence>
<dbReference type="InterPro" id="IPR052617">
    <property type="entry name" value="Huntingtin-int_K"/>
</dbReference>
<dbReference type="InterPro" id="IPR038922">
    <property type="entry name" value="HYPK_UBA"/>
</dbReference>
<dbReference type="Pfam" id="PF19026">
    <property type="entry name" value="UBA_HYPK"/>
    <property type="match status" value="1"/>
</dbReference>
<dbReference type="PANTHER" id="PTHR31184">
    <property type="entry name" value="HUNTINGTIN-INTERACTING PROTEIN K FAMILY MEMBER"/>
    <property type="match status" value="1"/>
</dbReference>
<dbReference type="FunCoup" id="A0A7M7RBW8">
    <property type="interactions" value="927"/>
</dbReference>
<reference evidence="4" key="1">
    <citation type="submission" date="2015-02" db="EMBL/GenBank/DDBJ databases">
        <title>Genome sequencing for Strongylocentrotus purpuratus.</title>
        <authorList>
            <person name="Murali S."/>
            <person name="Liu Y."/>
            <person name="Vee V."/>
            <person name="English A."/>
            <person name="Wang M."/>
            <person name="Skinner E."/>
            <person name="Han Y."/>
            <person name="Muzny D.M."/>
            <person name="Worley K.C."/>
            <person name="Gibbs R.A."/>
        </authorList>
    </citation>
    <scope>NUCLEOTIDE SEQUENCE</scope>
</reference>
<keyword evidence="1" id="KW-0175">Coiled coil</keyword>
<keyword evidence="4" id="KW-1185">Reference proteome</keyword>
<organism evidence="3 4">
    <name type="scientific">Strongylocentrotus purpuratus</name>
    <name type="common">Purple sea urchin</name>
    <dbReference type="NCBI Taxonomy" id="7668"/>
    <lineage>
        <taxon>Eukaryota</taxon>
        <taxon>Metazoa</taxon>
        <taxon>Echinodermata</taxon>
        <taxon>Eleutherozoa</taxon>
        <taxon>Echinozoa</taxon>
        <taxon>Echinoidea</taxon>
        <taxon>Euechinoidea</taxon>
        <taxon>Echinacea</taxon>
        <taxon>Camarodonta</taxon>
        <taxon>Echinidea</taxon>
        <taxon>Strongylocentrotidae</taxon>
        <taxon>Strongylocentrotus</taxon>
    </lineage>
</organism>
<dbReference type="Proteomes" id="UP000007110">
    <property type="component" value="Unassembled WGS sequence"/>
</dbReference>
<feature type="coiled-coil region" evidence="1">
    <location>
        <begin position="53"/>
        <end position="80"/>
    </location>
</feature>
<dbReference type="GO" id="GO:0043066">
    <property type="term" value="P:negative regulation of apoptotic process"/>
    <property type="evidence" value="ECO:0000318"/>
    <property type="project" value="GO_Central"/>
</dbReference>
<reference evidence="3" key="2">
    <citation type="submission" date="2021-01" db="UniProtKB">
        <authorList>
            <consortium name="EnsemblMetazoa"/>
        </authorList>
    </citation>
    <scope>IDENTIFICATION</scope>
</reference>
<dbReference type="RefSeq" id="XP_785775.1">
    <property type="nucleotide sequence ID" value="XM_780682.5"/>
</dbReference>
<feature type="domain" description="Nascent polypeptide-associated complex subunit alpha-like UBA" evidence="2">
    <location>
        <begin position="72"/>
        <end position="112"/>
    </location>
</feature>
<evidence type="ECO:0000313" key="4">
    <source>
        <dbReference type="Proteomes" id="UP000007110"/>
    </source>
</evidence>
<name>A0A7M7RBW8_STRPU</name>
<proteinExistence type="predicted"/>
<protein>
    <recommendedName>
        <fullName evidence="2">Nascent polypeptide-associated complex subunit alpha-like UBA domain-containing protein</fullName>
    </recommendedName>
</protein>
<dbReference type="PANTHER" id="PTHR31184:SF2">
    <property type="entry name" value="HUNTINGTIN-INTERACTING PROTEIN K"/>
    <property type="match status" value="1"/>
</dbReference>
<dbReference type="OrthoDB" id="285219at2759"/>
<sequence length="113" mass="12419">METDEVEKDAANAAPKAKEHALIAADLEKVTDYAEENVISGQDMSNAIAALGGDRTKEQVEKAEREKELAKVTIKKADVDLIIQEMEISRSEAERSLRENKGDPVQALLQLVN</sequence>
<dbReference type="Gene3D" id="1.10.8.10">
    <property type="entry name" value="DNA helicase RuvA subunit, C-terminal domain"/>
    <property type="match status" value="1"/>
</dbReference>
<evidence type="ECO:0000313" key="3">
    <source>
        <dbReference type="EnsemblMetazoa" id="XP_785775"/>
    </source>
</evidence>
<dbReference type="CDD" id="cd14361">
    <property type="entry name" value="UBA_HYPK"/>
    <property type="match status" value="1"/>
</dbReference>
<dbReference type="KEGG" id="spu:580635"/>
<accession>A0A7M7RBW8</accession>
<dbReference type="InParanoid" id="A0A7M7RBW8"/>
<dbReference type="EnsemblMetazoa" id="XM_780682">
    <property type="protein sequence ID" value="XP_785775"/>
    <property type="gene ID" value="LOC580635"/>
</dbReference>
<dbReference type="GeneID" id="580635"/>